<dbReference type="AlphaFoldDB" id="A0A285MXW0"/>
<evidence type="ECO:0000259" key="2">
    <source>
        <dbReference type="Pfam" id="PF06713"/>
    </source>
</evidence>
<evidence type="ECO:0000313" key="3">
    <source>
        <dbReference type="EMBL" id="SNZ00321.1"/>
    </source>
</evidence>
<reference evidence="4" key="1">
    <citation type="submission" date="2017-09" db="EMBL/GenBank/DDBJ databases">
        <authorList>
            <person name="Varghese N."/>
            <person name="Submissions S."/>
        </authorList>
    </citation>
    <scope>NUCLEOTIDE SEQUENCE [LARGE SCALE GENOMIC DNA]</scope>
    <source>
        <strain evidence="4">DSM 25885</strain>
    </source>
</reference>
<feature type="transmembrane region" description="Helical" evidence="1">
    <location>
        <begin position="12"/>
        <end position="31"/>
    </location>
</feature>
<dbReference type="Proteomes" id="UP000219048">
    <property type="component" value="Unassembled WGS sequence"/>
</dbReference>
<organism evidence="3 4">
    <name type="scientific">Flagellimonas pacifica</name>
    <dbReference type="NCBI Taxonomy" id="1247520"/>
    <lineage>
        <taxon>Bacteria</taxon>
        <taxon>Pseudomonadati</taxon>
        <taxon>Bacteroidota</taxon>
        <taxon>Flavobacteriia</taxon>
        <taxon>Flavobacteriales</taxon>
        <taxon>Flavobacteriaceae</taxon>
        <taxon>Flagellimonas</taxon>
    </lineage>
</organism>
<dbReference type="RefSeq" id="WP_097045798.1">
    <property type="nucleotide sequence ID" value="NZ_OBEH01000003.1"/>
</dbReference>
<evidence type="ECO:0000256" key="1">
    <source>
        <dbReference type="SAM" id="Phobius"/>
    </source>
</evidence>
<feature type="transmembrane region" description="Helical" evidence="1">
    <location>
        <begin position="37"/>
        <end position="55"/>
    </location>
</feature>
<keyword evidence="1" id="KW-0812">Transmembrane</keyword>
<sequence length="146" mass="16935">MDAEYVRYKSKVDLWLFLLILLNFLAVFYFLSKEWSWIAAIINVGVMGSILYLLFNISYDTKGEDLLVNYAAFYQKRIKISAINRIKETRSPLGAPAASLDRLEIWYNTHSSILVSPKDKIGFIEHLKALSPKIEVQMKKQKQKND</sequence>
<proteinExistence type="predicted"/>
<dbReference type="OrthoDB" id="1261156at2"/>
<dbReference type="EMBL" id="OBEH01000003">
    <property type="protein sequence ID" value="SNZ00321.1"/>
    <property type="molecule type" value="Genomic_DNA"/>
</dbReference>
<protein>
    <submittedName>
        <fullName evidence="3">PH domain-containing protein</fullName>
    </submittedName>
</protein>
<dbReference type="Pfam" id="PF06713">
    <property type="entry name" value="bPH_4"/>
    <property type="match status" value="1"/>
</dbReference>
<accession>A0A285MXW0</accession>
<feature type="domain" description="Uncharacterized protein YyaB-like PH" evidence="2">
    <location>
        <begin position="58"/>
        <end position="129"/>
    </location>
</feature>
<name>A0A285MXW0_9FLAO</name>
<dbReference type="GO" id="GO:0030153">
    <property type="term" value="P:bacteriocin immunity"/>
    <property type="evidence" value="ECO:0007669"/>
    <property type="project" value="InterPro"/>
</dbReference>
<keyword evidence="4" id="KW-1185">Reference proteome</keyword>
<keyword evidence="1" id="KW-0472">Membrane</keyword>
<dbReference type="InterPro" id="IPR009589">
    <property type="entry name" value="PH_YyaB-like"/>
</dbReference>
<keyword evidence="1" id="KW-1133">Transmembrane helix</keyword>
<evidence type="ECO:0000313" key="4">
    <source>
        <dbReference type="Proteomes" id="UP000219048"/>
    </source>
</evidence>
<gene>
    <name evidence="3" type="ORF">SAMN06265377_2141</name>
</gene>